<feature type="compositionally biased region" description="Polar residues" evidence="1">
    <location>
        <begin position="38"/>
        <end position="49"/>
    </location>
</feature>
<feature type="compositionally biased region" description="Basic and acidic residues" evidence="1">
    <location>
        <begin position="50"/>
        <end position="60"/>
    </location>
</feature>
<evidence type="ECO:0000313" key="2">
    <source>
        <dbReference type="EMBL" id="SEL22387.1"/>
    </source>
</evidence>
<organism evidence="2 3">
    <name type="scientific">Alkalibacterium pelagium</name>
    <dbReference type="NCBI Taxonomy" id="426702"/>
    <lineage>
        <taxon>Bacteria</taxon>
        <taxon>Bacillati</taxon>
        <taxon>Bacillota</taxon>
        <taxon>Bacilli</taxon>
        <taxon>Lactobacillales</taxon>
        <taxon>Carnobacteriaceae</taxon>
        <taxon>Alkalibacterium</taxon>
    </lineage>
</organism>
<protein>
    <submittedName>
        <fullName evidence="2">Uncharacterized protein</fullName>
    </submittedName>
</protein>
<dbReference type="RefSeq" id="WP_170231032.1">
    <property type="nucleotide sequence ID" value="NZ_BJYC01000016.1"/>
</dbReference>
<dbReference type="Proteomes" id="UP000199081">
    <property type="component" value="Unassembled WGS sequence"/>
</dbReference>
<dbReference type="AlphaFoldDB" id="A0A1H7NHK4"/>
<keyword evidence="3" id="KW-1185">Reference proteome</keyword>
<accession>A0A1H7NHK4</accession>
<feature type="region of interest" description="Disordered" evidence="1">
    <location>
        <begin position="28"/>
        <end position="60"/>
    </location>
</feature>
<name>A0A1H7NHK4_9LACT</name>
<dbReference type="EMBL" id="FNZU01000014">
    <property type="protein sequence ID" value="SEL22387.1"/>
    <property type="molecule type" value="Genomic_DNA"/>
</dbReference>
<evidence type="ECO:0000256" key="1">
    <source>
        <dbReference type="SAM" id="MobiDB-lite"/>
    </source>
</evidence>
<evidence type="ECO:0000313" key="3">
    <source>
        <dbReference type="Proteomes" id="UP000199081"/>
    </source>
</evidence>
<gene>
    <name evidence="2" type="ORF">SAMN04488099_11480</name>
</gene>
<reference evidence="3" key="1">
    <citation type="submission" date="2016-10" db="EMBL/GenBank/DDBJ databases">
        <authorList>
            <person name="Varghese N."/>
            <person name="Submissions S."/>
        </authorList>
    </citation>
    <scope>NUCLEOTIDE SEQUENCE [LARGE SCALE GENOMIC DNA]</scope>
    <source>
        <strain evidence="3">DSM 19183</strain>
    </source>
</reference>
<proteinExistence type="predicted"/>
<sequence>MLDRWQLINRETDTVEMEGSLQEILEELDVPSPEEISDQYTLTKPQNHSTGDHEKRRVNE</sequence>